<accession>A0A2C9DYA5</accession>
<dbReference type="InterPro" id="IPR007710">
    <property type="entry name" value="Nucleoside_deoxyribTrfase"/>
</dbReference>
<dbReference type="SMR" id="A0A2C9DYA5"/>
<keyword evidence="1" id="KW-0808">Transferase</keyword>
<dbReference type="RefSeq" id="WP_006688445.1">
    <property type="nucleotide sequence ID" value="NC_010503.1"/>
</dbReference>
<protein>
    <submittedName>
        <fullName evidence="1">Nucleoside 2-deoxyribosyltransferase superfamily</fullName>
    </submittedName>
</protein>
<dbReference type="HOGENOM" id="CLU_1675915_0_0_14"/>
<evidence type="ECO:0000313" key="2">
    <source>
        <dbReference type="Proteomes" id="UP000002162"/>
    </source>
</evidence>
<proteinExistence type="predicted"/>
<dbReference type="SUPFAM" id="SSF52309">
    <property type="entry name" value="N-(deoxy)ribosyltransferase-like"/>
    <property type="match status" value="1"/>
</dbReference>
<name>A0A2C9DYA5_UREP2</name>
<gene>
    <name evidence="1" type="ordered locus">UPA3_0062</name>
</gene>
<dbReference type="Pfam" id="PF05014">
    <property type="entry name" value="Nuc_deoxyrib_tr"/>
    <property type="match status" value="1"/>
</dbReference>
<dbReference type="EMBL" id="CP000942">
    <property type="protein sequence ID" value="ACA32873.1"/>
    <property type="molecule type" value="Genomic_DNA"/>
</dbReference>
<evidence type="ECO:0000313" key="1">
    <source>
        <dbReference type="EMBL" id="ACA32873.1"/>
    </source>
</evidence>
<dbReference type="GO" id="GO:0016740">
    <property type="term" value="F:transferase activity"/>
    <property type="evidence" value="ECO:0007669"/>
    <property type="project" value="UniProtKB-KW"/>
</dbReference>
<dbReference type="AlphaFoldDB" id="A0A2C9DYA5"/>
<dbReference type="Proteomes" id="UP000002162">
    <property type="component" value="Chromosome"/>
</dbReference>
<sequence>MSKKIKIYLAGPLFTLAEINDRKQQASLIRKTFKDELPNYELDLFNPIEVNDELGANAHKPNIFFYESDIKFIDQTDIAIIDIDNTDDGTMAEMGYFVALQKHVKPTLKIYILNTDWRVHKHRNEVLNKFLDGMILSHCQYFTNFTDLLNHLLIELKK</sequence>
<reference evidence="1 2" key="1">
    <citation type="submission" date="2008-02" db="EMBL/GenBank/DDBJ databases">
        <title>Genome sequence of Ureaplasma parvum serovar 3.</title>
        <authorList>
            <person name="Methe B.A."/>
            <person name="Glass J."/>
            <person name="Waites K."/>
            <person name="Shrivastava S."/>
        </authorList>
    </citation>
    <scope>NUCLEOTIDE SEQUENCE [LARGE SCALE GENOMIC DNA]</scope>
    <source>
        <strain evidence="2">ATCC 27815 / 27 / NCTC 11736</strain>
    </source>
</reference>
<organism evidence="1 2">
    <name type="scientific">Ureaplasma parvum serovar 3 (strain ATCC 27815 / 27 / NCTC 11736)</name>
    <dbReference type="NCBI Taxonomy" id="505682"/>
    <lineage>
        <taxon>Bacteria</taxon>
        <taxon>Bacillati</taxon>
        <taxon>Mycoplasmatota</taxon>
        <taxon>Mycoplasmoidales</taxon>
        <taxon>Mycoplasmoidaceae</taxon>
        <taxon>Ureaplasma</taxon>
    </lineage>
</organism>
<dbReference type="Gene3D" id="3.40.50.450">
    <property type="match status" value="1"/>
</dbReference>
<dbReference type="GeneID" id="29672212"/>
<dbReference type="KEGG" id="upa:UPA3_0062"/>